<organism evidence="3">
    <name type="scientific">Intestinibacter bartlettii</name>
    <dbReference type="NCBI Taxonomy" id="261299"/>
    <lineage>
        <taxon>Bacteria</taxon>
        <taxon>Bacillati</taxon>
        <taxon>Bacillota</taxon>
        <taxon>Clostridia</taxon>
        <taxon>Peptostreptococcales</taxon>
        <taxon>Peptostreptococcaceae</taxon>
        <taxon>Intestinibacter</taxon>
    </lineage>
</organism>
<dbReference type="PIRSF" id="PIRSF008459">
    <property type="entry name" value="UCP008459"/>
    <property type="match status" value="1"/>
</dbReference>
<dbReference type="InterPro" id="IPR049447">
    <property type="entry name" value="A9CJY8-like_N"/>
</dbReference>
<dbReference type="InterPro" id="IPR051719">
    <property type="entry name" value="CASTOR_mTORC1"/>
</dbReference>
<dbReference type="InterPro" id="IPR045865">
    <property type="entry name" value="ACT-like_dom_sf"/>
</dbReference>
<dbReference type="EMBL" id="CACRUE010000024">
    <property type="protein sequence ID" value="VYU01571.1"/>
    <property type="molecule type" value="Genomic_DNA"/>
</dbReference>
<sequence length="121" mass="13920">MELKIIDKEFAICKVEDFSQINLNDEFIFVGKTDNELSVVCEMESIPNNCTHTDRGWIGFRIQGELDFSLIGIISKLSAILAENKIGIFTVSTYDTDYILVKKEKIEEAKEALRENEYIIY</sequence>
<dbReference type="Pfam" id="PF13840">
    <property type="entry name" value="ACT_7"/>
    <property type="match status" value="1"/>
</dbReference>
<dbReference type="SUPFAM" id="SSF55021">
    <property type="entry name" value="ACT-like"/>
    <property type="match status" value="2"/>
</dbReference>
<proteinExistence type="predicted"/>
<feature type="domain" description="A9CJY8-like N-terminal" evidence="2">
    <location>
        <begin position="9"/>
        <end position="49"/>
    </location>
</feature>
<dbReference type="InterPro" id="IPR016540">
    <property type="entry name" value="UCP008459"/>
</dbReference>
<evidence type="ECO:0000313" key="3">
    <source>
        <dbReference type="EMBL" id="VYU01571.1"/>
    </source>
</evidence>
<dbReference type="PANTHER" id="PTHR31131">
    <property type="entry name" value="CHROMOSOME 1, WHOLE GENOME SHOTGUN SEQUENCE"/>
    <property type="match status" value="1"/>
</dbReference>
<dbReference type="Gene3D" id="3.30.2130.10">
    <property type="entry name" value="VC0802-like"/>
    <property type="match status" value="1"/>
</dbReference>
<dbReference type="InterPro" id="IPR027795">
    <property type="entry name" value="CASTOR_ACT_dom"/>
</dbReference>
<gene>
    <name evidence="3" type="ORF">IBLFYP30_01530</name>
</gene>
<accession>A0A6N3BI19</accession>
<evidence type="ECO:0000259" key="2">
    <source>
        <dbReference type="Pfam" id="PF21631"/>
    </source>
</evidence>
<dbReference type="AlphaFoldDB" id="A0A6N3BI19"/>
<dbReference type="Pfam" id="PF21631">
    <property type="entry name" value="A9CJY8-like_N"/>
    <property type="match status" value="1"/>
</dbReference>
<dbReference type="RefSeq" id="WP_156530799.1">
    <property type="nucleotide sequence ID" value="NZ_CACRUE010000024.1"/>
</dbReference>
<dbReference type="PANTHER" id="PTHR31131:SF6">
    <property type="entry name" value="CASTOR ACT DOMAIN-CONTAINING PROTEIN"/>
    <property type="match status" value="1"/>
</dbReference>
<protein>
    <submittedName>
        <fullName evidence="3">Uncharacterized protein</fullName>
    </submittedName>
</protein>
<reference evidence="3" key="1">
    <citation type="submission" date="2019-11" db="EMBL/GenBank/DDBJ databases">
        <authorList>
            <person name="Feng L."/>
        </authorList>
    </citation>
    <scope>NUCLEOTIDE SEQUENCE</scope>
    <source>
        <strain evidence="3">IbartlettiiLFYP30</strain>
    </source>
</reference>
<evidence type="ECO:0000259" key="1">
    <source>
        <dbReference type="Pfam" id="PF13840"/>
    </source>
</evidence>
<name>A0A6N3BI19_9FIRM</name>
<feature type="domain" description="CASTOR ACT" evidence="1">
    <location>
        <begin position="54"/>
        <end position="115"/>
    </location>
</feature>